<proteinExistence type="predicted"/>
<sequence>MRDATIINIANPAFAAGRLAGIREAAGWLADAAKARYEMASKQTAFGGPRHADHAAALEQAAAAILALAEGKEG</sequence>
<dbReference type="RefSeq" id="WP_377801423.1">
    <property type="nucleotide sequence ID" value="NZ_JBHSLW010000067.1"/>
</dbReference>
<evidence type="ECO:0000313" key="1">
    <source>
        <dbReference type="EMBL" id="MFC5423258.1"/>
    </source>
</evidence>
<evidence type="ECO:0000313" key="2">
    <source>
        <dbReference type="Proteomes" id="UP001596053"/>
    </source>
</evidence>
<dbReference type="EMBL" id="JBHSLW010000067">
    <property type="protein sequence ID" value="MFC5423258.1"/>
    <property type="molecule type" value="Genomic_DNA"/>
</dbReference>
<organism evidence="1 2">
    <name type="scientific">Bosea eneae</name>
    <dbReference type="NCBI Taxonomy" id="151454"/>
    <lineage>
        <taxon>Bacteria</taxon>
        <taxon>Pseudomonadati</taxon>
        <taxon>Pseudomonadota</taxon>
        <taxon>Alphaproteobacteria</taxon>
        <taxon>Hyphomicrobiales</taxon>
        <taxon>Boseaceae</taxon>
        <taxon>Bosea</taxon>
    </lineage>
</organism>
<name>A0ABW0J196_9HYPH</name>
<protein>
    <submittedName>
        <fullName evidence="1">Uncharacterized protein</fullName>
    </submittedName>
</protein>
<keyword evidence="2" id="KW-1185">Reference proteome</keyword>
<gene>
    <name evidence="1" type="ORF">ACFPOB_27310</name>
</gene>
<comment type="caution">
    <text evidence="1">The sequence shown here is derived from an EMBL/GenBank/DDBJ whole genome shotgun (WGS) entry which is preliminary data.</text>
</comment>
<dbReference type="Proteomes" id="UP001596053">
    <property type="component" value="Unassembled WGS sequence"/>
</dbReference>
<accession>A0ABW0J196</accession>
<reference evidence="2" key="1">
    <citation type="journal article" date="2019" name="Int. J. Syst. Evol. Microbiol.">
        <title>The Global Catalogue of Microorganisms (GCM) 10K type strain sequencing project: providing services to taxonomists for standard genome sequencing and annotation.</title>
        <authorList>
            <consortium name="The Broad Institute Genomics Platform"/>
            <consortium name="The Broad Institute Genome Sequencing Center for Infectious Disease"/>
            <person name="Wu L."/>
            <person name="Ma J."/>
        </authorList>
    </citation>
    <scope>NUCLEOTIDE SEQUENCE [LARGE SCALE GENOMIC DNA]</scope>
    <source>
        <strain evidence="2">NCAIM B.01391</strain>
    </source>
</reference>